<dbReference type="PANTHER" id="PTHR10492:SF57">
    <property type="entry name" value="ATP-DEPENDENT DNA HELICASE"/>
    <property type="match status" value="1"/>
</dbReference>
<organism evidence="2 3">
    <name type="scientific">Puccinia coronata f. sp. avenae</name>
    <dbReference type="NCBI Taxonomy" id="200324"/>
    <lineage>
        <taxon>Eukaryota</taxon>
        <taxon>Fungi</taxon>
        <taxon>Dikarya</taxon>
        <taxon>Basidiomycota</taxon>
        <taxon>Pucciniomycotina</taxon>
        <taxon>Pucciniomycetes</taxon>
        <taxon>Pucciniales</taxon>
        <taxon>Pucciniaceae</taxon>
        <taxon>Puccinia</taxon>
    </lineage>
</organism>
<gene>
    <name evidence="2" type="ORF">PCASD_01890</name>
    <name evidence="1" type="ORF">PCASD_22111</name>
</gene>
<proteinExistence type="predicted"/>
<dbReference type="PANTHER" id="PTHR10492">
    <property type="match status" value="1"/>
</dbReference>
<sequence>MLVRQKDDQLVYFKGKQSAAGQVDSGRALQTTLTEFFKLNAEDARGADLMKARLLQYEDVPTYFWWDKSKKEWLPRLNKADAAGQIFSISYLAGKKFYLWVLLLHRKDIRSFNDLYTVDGVMHDTFQDACNALNLLVNDFLYNQTLTEASIIRPGFEVCQLFALMCVHTPPSNPRLLFNAHFKDFTNNISQVNMQDCYSRQYTTVERRAMALHRLEGILEDLVP</sequence>
<dbReference type="EMBL" id="PGCI01000745">
    <property type="protein sequence ID" value="PLW17765.1"/>
    <property type="molecule type" value="Genomic_DNA"/>
</dbReference>
<comment type="caution">
    <text evidence="2">The sequence shown here is derived from an EMBL/GenBank/DDBJ whole genome shotgun (WGS) entry which is preliminary data.</text>
</comment>
<dbReference type="AlphaFoldDB" id="A0A2N5VJE7"/>
<dbReference type="Proteomes" id="UP000235392">
    <property type="component" value="Unassembled WGS sequence"/>
</dbReference>
<evidence type="ECO:0000313" key="1">
    <source>
        <dbReference type="EMBL" id="PLW17765.1"/>
    </source>
</evidence>
<evidence type="ECO:0000313" key="3">
    <source>
        <dbReference type="Proteomes" id="UP000235392"/>
    </source>
</evidence>
<protein>
    <submittedName>
        <fullName evidence="2">Uncharacterized protein</fullName>
    </submittedName>
</protein>
<reference evidence="2 3" key="1">
    <citation type="submission" date="2017-11" db="EMBL/GenBank/DDBJ databases">
        <title>De novo assembly and phasing of dikaryotic genomes from two isolates of Puccinia coronata f. sp. avenae, the causal agent of oat crown rust.</title>
        <authorList>
            <person name="Miller M.E."/>
            <person name="Zhang Y."/>
            <person name="Omidvar V."/>
            <person name="Sperschneider J."/>
            <person name="Schwessinger B."/>
            <person name="Raley C."/>
            <person name="Palmer J.M."/>
            <person name="Garnica D."/>
            <person name="Upadhyaya N."/>
            <person name="Rathjen J."/>
            <person name="Taylor J.M."/>
            <person name="Park R.F."/>
            <person name="Dodds P.N."/>
            <person name="Hirsch C.D."/>
            <person name="Kianian S.F."/>
            <person name="Figueroa M."/>
        </authorList>
    </citation>
    <scope>NUCLEOTIDE SEQUENCE [LARGE SCALE GENOMIC DNA]</scope>
    <source>
        <strain evidence="2">12SD80</strain>
    </source>
</reference>
<evidence type="ECO:0000313" key="2">
    <source>
        <dbReference type="EMBL" id="PLW50113.1"/>
    </source>
</evidence>
<dbReference type="EMBL" id="PGCI01000012">
    <property type="protein sequence ID" value="PLW50113.1"/>
    <property type="molecule type" value="Genomic_DNA"/>
</dbReference>
<accession>A0A2N5VJE7</accession>
<name>A0A2N5VJE7_9BASI</name>